<evidence type="ECO:0000256" key="4">
    <source>
        <dbReference type="RuleBase" id="RU361169"/>
    </source>
</evidence>
<reference evidence="5 6" key="1">
    <citation type="submission" date="2017-06" db="EMBL/GenBank/DDBJ databases">
        <authorList>
            <person name="Kim H.J."/>
            <person name="Triplett B.A."/>
        </authorList>
    </citation>
    <scope>NUCLEOTIDE SEQUENCE [LARGE SCALE GENOMIC DNA]</scope>
    <source>
        <strain evidence="5 6">DSM 18704</strain>
    </source>
</reference>
<dbReference type="SUPFAM" id="SSF51126">
    <property type="entry name" value="Pectin lyase-like"/>
    <property type="match status" value="1"/>
</dbReference>
<dbReference type="Gene3D" id="2.160.20.10">
    <property type="entry name" value="Single-stranded right-handed beta-helix, Pectin lyase-like"/>
    <property type="match status" value="1"/>
</dbReference>
<dbReference type="InterPro" id="IPR011050">
    <property type="entry name" value="Pectin_lyase_fold/virulence"/>
</dbReference>
<dbReference type="Proteomes" id="UP000198356">
    <property type="component" value="Unassembled WGS sequence"/>
</dbReference>
<dbReference type="GO" id="GO:0004650">
    <property type="term" value="F:polygalacturonase activity"/>
    <property type="evidence" value="ECO:0007669"/>
    <property type="project" value="InterPro"/>
</dbReference>
<dbReference type="InterPro" id="IPR000743">
    <property type="entry name" value="Glyco_hydro_28"/>
</dbReference>
<accession>A0A239EC41</accession>
<dbReference type="PANTHER" id="PTHR31339:SF9">
    <property type="entry name" value="PLASMIN AND FIBRONECTIN-BINDING PROTEIN A"/>
    <property type="match status" value="1"/>
</dbReference>
<dbReference type="InterPro" id="IPR006626">
    <property type="entry name" value="PbH1"/>
</dbReference>
<evidence type="ECO:0000256" key="2">
    <source>
        <dbReference type="ARBA" id="ARBA00022801"/>
    </source>
</evidence>
<dbReference type="GO" id="GO:0005975">
    <property type="term" value="P:carbohydrate metabolic process"/>
    <property type="evidence" value="ECO:0007669"/>
    <property type="project" value="InterPro"/>
</dbReference>
<organism evidence="5 6">
    <name type="scientific">Granulicella rosea</name>
    <dbReference type="NCBI Taxonomy" id="474952"/>
    <lineage>
        <taxon>Bacteria</taxon>
        <taxon>Pseudomonadati</taxon>
        <taxon>Acidobacteriota</taxon>
        <taxon>Terriglobia</taxon>
        <taxon>Terriglobales</taxon>
        <taxon>Acidobacteriaceae</taxon>
        <taxon>Granulicella</taxon>
    </lineage>
</organism>
<dbReference type="SMART" id="SM00710">
    <property type="entry name" value="PbH1"/>
    <property type="match status" value="6"/>
</dbReference>
<name>A0A239EC41_9BACT</name>
<protein>
    <submittedName>
        <fullName evidence="5">Glycosyl hydrolases family 28</fullName>
    </submittedName>
</protein>
<dbReference type="Pfam" id="PF00295">
    <property type="entry name" value="Glyco_hydro_28"/>
    <property type="match status" value="1"/>
</dbReference>
<comment type="similarity">
    <text evidence="1 4">Belongs to the glycosyl hydrolase 28 family.</text>
</comment>
<evidence type="ECO:0000256" key="1">
    <source>
        <dbReference type="ARBA" id="ARBA00008834"/>
    </source>
</evidence>
<dbReference type="InterPro" id="IPR012334">
    <property type="entry name" value="Pectin_lyas_fold"/>
</dbReference>
<gene>
    <name evidence="5" type="ORF">SAMN05421770_101877</name>
</gene>
<proteinExistence type="inferred from homology"/>
<keyword evidence="2 4" id="KW-0378">Hydrolase</keyword>
<evidence type="ECO:0000313" key="5">
    <source>
        <dbReference type="EMBL" id="SNS41593.1"/>
    </source>
</evidence>
<evidence type="ECO:0000256" key="3">
    <source>
        <dbReference type="ARBA" id="ARBA00023295"/>
    </source>
</evidence>
<sequence length="479" mass="51905">MLLLKSNVTLYLDAGATILGSKNIDDYPPQSGPDAHADAGVRHLIAARKADNIAICGHGTIDGQGPSFWKQNGTPAPTEDNLWRSVITWEWEALPRPSPMIELIECTNVRIEGITLKDAPGWTLRPIACNSVFIRGIRIRNHINGVNTDGIDVTCSQNVLISDCDISSADDAICIKSENPYGPLELTRNITVTNCILTGCCNGFKIGTATRGGIENITFSNSIIENRDVPYNQRLEGGIVIEMVDGGWLEGITITGIRMQRARVPIFIRRGNRTPRPDGTPGYLRGVMIDGVHASGAIVTSSITGIPGFPVEDVTLSNIRIDSEEHGKEAWARAEVPEREQEYPKSLMFGRLPAAGLYCRHVADLRLHGIDLRLTASEERPALICDDAGHIDVSGFRSTSISGKQPVVLLNASRNVWLRDGRAPEQTDCYLEVRGKQSAGIVLSHSDLINVRQTTVTTGGAAENAVTQSFNILRAASAG</sequence>
<dbReference type="AlphaFoldDB" id="A0A239EC41"/>
<dbReference type="InterPro" id="IPR051801">
    <property type="entry name" value="GH28_Enzymes"/>
</dbReference>
<dbReference type="PANTHER" id="PTHR31339">
    <property type="entry name" value="PECTIN LYASE-RELATED"/>
    <property type="match status" value="1"/>
</dbReference>
<dbReference type="EMBL" id="FZOU01000001">
    <property type="protein sequence ID" value="SNS41593.1"/>
    <property type="molecule type" value="Genomic_DNA"/>
</dbReference>
<keyword evidence="6" id="KW-1185">Reference proteome</keyword>
<keyword evidence="3 4" id="KW-0326">Glycosidase</keyword>
<evidence type="ECO:0000313" key="6">
    <source>
        <dbReference type="Proteomes" id="UP000198356"/>
    </source>
</evidence>